<protein>
    <submittedName>
        <fullName evidence="4">3-oxoacyl-[acyl-carrier protein] reductase</fullName>
        <ecNumber evidence="4">1.1.1.100</ecNumber>
    </submittedName>
</protein>
<dbReference type="InterPro" id="IPR002347">
    <property type="entry name" value="SDR_fam"/>
</dbReference>
<dbReference type="PRINTS" id="PR00081">
    <property type="entry name" value="GDHRDH"/>
</dbReference>
<evidence type="ECO:0000256" key="3">
    <source>
        <dbReference type="RuleBase" id="RU000363"/>
    </source>
</evidence>
<dbReference type="PANTHER" id="PTHR42901">
    <property type="entry name" value="ALCOHOL DEHYDROGENASE"/>
    <property type="match status" value="1"/>
</dbReference>
<dbReference type="Gene3D" id="3.40.50.720">
    <property type="entry name" value="NAD(P)-binding Rossmann-like Domain"/>
    <property type="match status" value="1"/>
</dbReference>
<evidence type="ECO:0000256" key="1">
    <source>
        <dbReference type="ARBA" id="ARBA00006484"/>
    </source>
</evidence>
<name>A0AAN1WEW5_9GAMM</name>
<dbReference type="AlphaFoldDB" id="A0AAN1WEW5"/>
<evidence type="ECO:0000256" key="2">
    <source>
        <dbReference type="ARBA" id="ARBA00023002"/>
    </source>
</evidence>
<keyword evidence="5" id="KW-1185">Reference proteome</keyword>
<dbReference type="InterPro" id="IPR036291">
    <property type="entry name" value="NAD(P)-bd_dom_sf"/>
</dbReference>
<dbReference type="PANTHER" id="PTHR42901:SF1">
    <property type="entry name" value="ALCOHOL DEHYDROGENASE"/>
    <property type="match status" value="1"/>
</dbReference>
<comment type="similarity">
    <text evidence="1 3">Belongs to the short-chain dehydrogenases/reductases (SDR) family.</text>
</comment>
<dbReference type="RefSeq" id="WP_236985827.1">
    <property type="nucleotide sequence ID" value="NZ_AP023086.1"/>
</dbReference>
<organism evidence="4 5">
    <name type="scientific">Marinagarivorans cellulosilyticus</name>
    <dbReference type="NCBI Taxonomy" id="2721545"/>
    <lineage>
        <taxon>Bacteria</taxon>
        <taxon>Pseudomonadati</taxon>
        <taxon>Pseudomonadota</taxon>
        <taxon>Gammaproteobacteria</taxon>
        <taxon>Cellvibrionales</taxon>
        <taxon>Cellvibrionaceae</taxon>
        <taxon>Marinagarivorans</taxon>
    </lineage>
</organism>
<gene>
    <name evidence="4" type="ORF">MARGE09_P0526</name>
</gene>
<dbReference type="SUPFAM" id="SSF51735">
    <property type="entry name" value="NAD(P)-binding Rossmann-fold domains"/>
    <property type="match status" value="1"/>
</dbReference>
<dbReference type="EMBL" id="AP023086">
    <property type="protein sequence ID" value="BCD96326.1"/>
    <property type="molecule type" value="Genomic_DNA"/>
</dbReference>
<dbReference type="Proteomes" id="UP001320119">
    <property type="component" value="Chromosome"/>
</dbReference>
<dbReference type="Pfam" id="PF00106">
    <property type="entry name" value="adh_short"/>
    <property type="match status" value="1"/>
</dbReference>
<accession>A0AAN1WEW5</accession>
<dbReference type="GO" id="GO:0004316">
    <property type="term" value="F:3-oxoacyl-[acyl-carrier-protein] reductase (NADPH) activity"/>
    <property type="evidence" value="ECO:0007669"/>
    <property type="project" value="UniProtKB-EC"/>
</dbReference>
<sequence>MTVKISGKWALVTGASRGVGQQIALGLANKGVNLVIQSRDIANQAATMALLEGKGVSVHQVAADLERPESIAAMAEQAESLSGGIDILYNNAAIMTQFLNIFEVPVEDYYRSFQVNVYAVIQLCNYFAPRMKAREFGRIINTTSGIKDTPNLDAYSITKAALDKYTRDLAVEMANTGVLANLLDPGWCRTDLGGPEAWNDVASVLPGALLPAMLGKTGDEEPRAMLFAAQDYAGIDI</sequence>
<dbReference type="EC" id="1.1.1.100" evidence="4"/>
<keyword evidence="2 4" id="KW-0560">Oxidoreductase</keyword>
<dbReference type="KEGG" id="marq:MARGE09_P0526"/>
<dbReference type="PRINTS" id="PR00080">
    <property type="entry name" value="SDRFAMILY"/>
</dbReference>
<reference evidence="4 5" key="1">
    <citation type="journal article" date="2022" name="IScience">
        <title>An ultrasensitive nanofiber-based assay for enzymatic hydrolysis and deep-sea microbial degradation of cellulose.</title>
        <authorList>
            <person name="Tsudome M."/>
            <person name="Tachioka M."/>
            <person name="Miyazaki M."/>
            <person name="Uchimura K."/>
            <person name="Tsuda M."/>
            <person name="Takaki Y."/>
            <person name="Deguchi S."/>
        </authorList>
    </citation>
    <scope>NUCLEOTIDE SEQUENCE [LARGE SCALE GENOMIC DNA]</scope>
    <source>
        <strain evidence="4 5">GE09</strain>
    </source>
</reference>
<dbReference type="CDD" id="cd05233">
    <property type="entry name" value="SDR_c"/>
    <property type="match status" value="1"/>
</dbReference>
<proteinExistence type="inferred from homology"/>
<evidence type="ECO:0000313" key="4">
    <source>
        <dbReference type="EMBL" id="BCD96326.1"/>
    </source>
</evidence>
<evidence type="ECO:0000313" key="5">
    <source>
        <dbReference type="Proteomes" id="UP001320119"/>
    </source>
</evidence>